<keyword evidence="3" id="KW-0443">Lipid metabolism</keyword>
<dbReference type="InterPro" id="IPR013830">
    <property type="entry name" value="SGNH_hydro"/>
</dbReference>
<dbReference type="SUPFAM" id="SSF52266">
    <property type="entry name" value="SGNH hydrolase"/>
    <property type="match status" value="1"/>
</dbReference>
<evidence type="ECO:0000313" key="5">
    <source>
        <dbReference type="EMBL" id="KAF3448951.1"/>
    </source>
</evidence>
<proteinExistence type="inferred from homology"/>
<comment type="caution">
    <text evidence="6">The sequence shown here is derived from an EMBL/GenBank/DDBJ whole genome shotgun (WGS) entry which is preliminary data.</text>
</comment>
<keyword evidence="3" id="KW-0442">Lipid degradation</keyword>
<organism evidence="6 7">
    <name type="scientific">Rhamnella rubrinervis</name>
    <dbReference type="NCBI Taxonomy" id="2594499"/>
    <lineage>
        <taxon>Eukaryota</taxon>
        <taxon>Viridiplantae</taxon>
        <taxon>Streptophyta</taxon>
        <taxon>Embryophyta</taxon>
        <taxon>Tracheophyta</taxon>
        <taxon>Spermatophyta</taxon>
        <taxon>Magnoliopsida</taxon>
        <taxon>eudicotyledons</taxon>
        <taxon>Gunneridae</taxon>
        <taxon>Pentapetalae</taxon>
        <taxon>rosids</taxon>
        <taxon>fabids</taxon>
        <taxon>Rosales</taxon>
        <taxon>Rhamnaceae</taxon>
        <taxon>rhamnoid group</taxon>
        <taxon>Rhamneae</taxon>
        <taxon>Rhamnella</taxon>
    </lineage>
</organism>
<dbReference type="PANTHER" id="PTHR14209">
    <property type="entry name" value="ISOAMYL ACETATE-HYDROLYZING ESTERASE 1"/>
    <property type="match status" value="1"/>
</dbReference>
<feature type="domain" description="SGNH hydrolase-type esterase" evidence="4">
    <location>
        <begin position="11"/>
        <end position="197"/>
    </location>
</feature>
<protein>
    <recommendedName>
        <fullName evidence="4">SGNH hydrolase-type esterase domain-containing protein</fullName>
    </recommendedName>
</protein>
<dbReference type="Gene3D" id="3.40.50.1110">
    <property type="entry name" value="SGNH hydrolase"/>
    <property type="match status" value="1"/>
</dbReference>
<sequence>MVGPARHQFVLFGSSIVEYSYHSDGWGATLADLYSRQADIMLRGYGGWNSRIGLKVLEQVFPKDAAVQPSLVVVNFGGNDSVDPNFDGFDFHVPLSDYVENMKKIAIHLKSLSENTRIIFLTTPPVHEEQVRENFDRLGIKSGRTNELTRVYSEACVQLCNEMGIKVINLWTAIQKAKDWRTTCFSDGMHLSSEGSKIVVKEILKVLKEADWEPSLHFMSMMPEYVEYSPRPADGTITLDKIRKIFNRNSHWEI</sequence>
<evidence type="ECO:0000313" key="6">
    <source>
        <dbReference type="EMBL" id="KAF3449210.1"/>
    </source>
</evidence>
<evidence type="ECO:0000256" key="1">
    <source>
        <dbReference type="ARBA" id="ARBA00008668"/>
    </source>
</evidence>
<comment type="similarity">
    <text evidence="1">Belongs to the 'GDSL' lipolytic enzyme family.</text>
</comment>
<keyword evidence="7" id="KW-1185">Reference proteome</keyword>
<keyword evidence="2" id="KW-0378">Hydrolase</keyword>
<accession>A0A8K0MKU5</accession>
<gene>
    <name evidence="5" type="ORF">FNV43_RR09670</name>
    <name evidence="6" type="ORF">FNV43_RR09938</name>
</gene>
<dbReference type="EMBL" id="VOIH02000004">
    <property type="protein sequence ID" value="KAF3449210.1"/>
    <property type="molecule type" value="Genomic_DNA"/>
</dbReference>
<evidence type="ECO:0000256" key="3">
    <source>
        <dbReference type="ARBA" id="ARBA00022963"/>
    </source>
</evidence>
<dbReference type="GO" id="GO:0016042">
    <property type="term" value="P:lipid catabolic process"/>
    <property type="evidence" value="ECO:0007669"/>
    <property type="project" value="UniProtKB-KW"/>
</dbReference>
<evidence type="ECO:0000259" key="4">
    <source>
        <dbReference type="Pfam" id="PF13472"/>
    </source>
</evidence>
<dbReference type="OrthoDB" id="671439at2759"/>
<dbReference type="PANTHER" id="PTHR14209:SF10">
    <property type="entry name" value="SGNH HYDROLASE-TYPE ESTERASE DOMAIN-CONTAINING PROTEIN"/>
    <property type="match status" value="1"/>
</dbReference>
<name>A0A8K0MKU5_9ROSA</name>
<dbReference type="InterPro" id="IPR045136">
    <property type="entry name" value="Iah1-like"/>
</dbReference>
<dbReference type="InterPro" id="IPR036514">
    <property type="entry name" value="SGNH_hydro_sf"/>
</dbReference>
<evidence type="ECO:0000313" key="7">
    <source>
        <dbReference type="Proteomes" id="UP000796880"/>
    </source>
</evidence>
<evidence type="ECO:0000256" key="2">
    <source>
        <dbReference type="ARBA" id="ARBA00022801"/>
    </source>
</evidence>
<dbReference type="Pfam" id="PF13472">
    <property type="entry name" value="Lipase_GDSL_2"/>
    <property type="match status" value="1"/>
</dbReference>
<dbReference type="EMBL" id="VOIH02000004">
    <property type="protein sequence ID" value="KAF3448951.1"/>
    <property type="molecule type" value="Genomic_DNA"/>
</dbReference>
<dbReference type="GO" id="GO:0016787">
    <property type="term" value="F:hydrolase activity"/>
    <property type="evidence" value="ECO:0007669"/>
    <property type="project" value="UniProtKB-KW"/>
</dbReference>
<dbReference type="AlphaFoldDB" id="A0A8K0MKU5"/>
<dbReference type="FunFam" id="3.40.50.1110:FF:000002">
    <property type="entry name" value="isoamyl acetate-hydrolyzing esterase 1 homolog"/>
    <property type="match status" value="1"/>
</dbReference>
<dbReference type="Proteomes" id="UP000796880">
    <property type="component" value="Unassembled WGS sequence"/>
</dbReference>
<dbReference type="CDD" id="cd01838">
    <property type="entry name" value="Isoamyl_acetate_hydrolase_like"/>
    <property type="match status" value="1"/>
</dbReference>
<reference evidence="6" key="1">
    <citation type="submission" date="2020-03" db="EMBL/GenBank/DDBJ databases">
        <title>A high-quality chromosome-level genome assembly of a woody plant with both climbing and erect habits, Rhamnella rubrinervis.</title>
        <authorList>
            <person name="Lu Z."/>
            <person name="Yang Y."/>
            <person name="Zhu X."/>
            <person name="Sun Y."/>
        </authorList>
    </citation>
    <scope>NUCLEOTIDE SEQUENCE</scope>
    <source>
        <strain evidence="6">BYM</strain>
        <tissue evidence="6">Leaf</tissue>
    </source>
</reference>